<organism evidence="11 12">
    <name type="scientific">Gilvimarinus algae</name>
    <dbReference type="NCBI Taxonomy" id="3058037"/>
    <lineage>
        <taxon>Bacteria</taxon>
        <taxon>Pseudomonadati</taxon>
        <taxon>Pseudomonadota</taxon>
        <taxon>Gammaproteobacteria</taxon>
        <taxon>Cellvibrionales</taxon>
        <taxon>Cellvibrionaceae</taxon>
        <taxon>Gilvimarinus</taxon>
    </lineage>
</organism>
<evidence type="ECO:0000256" key="9">
    <source>
        <dbReference type="RuleBase" id="RU004474"/>
    </source>
</evidence>
<dbReference type="PANTHER" id="PTHR48069">
    <property type="entry name" value="DIHYDROFOLATE REDUCTASE"/>
    <property type="match status" value="1"/>
</dbReference>
<evidence type="ECO:0000256" key="6">
    <source>
        <dbReference type="ARBA" id="ARBA00023002"/>
    </source>
</evidence>
<evidence type="ECO:0000313" key="11">
    <source>
        <dbReference type="EMBL" id="MDO3381002.1"/>
    </source>
</evidence>
<dbReference type="InterPro" id="IPR012259">
    <property type="entry name" value="DHFR"/>
</dbReference>
<name>A0ABT8TA63_9GAMM</name>
<accession>A0ABT8TA63</accession>
<dbReference type="RefSeq" id="WP_302711124.1">
    <property type="nucleotide sequence ID" value="NZ_JAULRT010000032.1"/>
</dbReference>
<dbReference type="Proteomes" id="UP001168380">
    <property type="component" value="Unassembled WGS sequence"/>
</dbReference>
<keyword evidence="5 8" id="KW-0521">NADP</keyword>
<evidence type="ECO:0000256" key="3">
    <source>
        <dbReference type="ARBA" id="ARBA00012856"/>
    </source>
</evidence>
<evidence type="ECO:0000256" key="5">
    <source>
        <dbReference type="ARBA" id="ARBA00022857"/>
    </source>
</evidence>
<sequence length="174" mass="19124">MTQPADVKVALIVGCGYDNAIGKGNAMPWHLPADLQYFKCTTLGKPIIMGRKTYESIGRPLPGRLNLVVSRSGDWQAPEGVIQASSLEQAIDIAREQRPDEVMIAGGEQIYRAALGLADKIYKTEIDVAVEGADAFFPELPESEWREISRQQGDAEAPLSHRFLILERVTDAKS</sequence>
<keyword evidence="4 8" id="KW-0554">One-carbon metabolism</keyword>
<evidence type="ECO:0000256" key="2">
    <source>
        <dbReference type="ARBA" id="ARBA00009539"/>
    </source>
</evidence>
<evidence type="ECO:0000256" key="4">
    <source>
        <dbReference type="ARBA" id="ARBA00022563"/>
    </source>
</evidence>
<dbReference type="SUPFAM" id="SSF53597">
    <property type="entry name" value="Dihydrofolate reductase-like"/>
    <property type="match status" value="1"/>
</dbReference>
<protein>
    <recommendedName>
        <fullName evidence="3 8">Dihydrofolate reductase</fullName>
        <ecNumber evidence="3 8">1.5.1.3</ecNumber>
    </recommendedName>
</protein>
<dbReference type="EC" id="1.5.1.3" evidence="3 8"/>
<comment type="pathway">
    <text evidence="1 8">Cofactor biosynthesis; tetrahydrofolate biosynthesis; 5,6,7,8-tetrahydrofolate from 7,8-dihydrofolate: step 1/1.</text>
</comment>
<dbReference type="Gene3D" id="3.40.430.10">
    <property type="entry name" value="Dihydrofolate Reductase, subunit A"/>
    <property type="match status" value="1"/>
</dbReference>
<dbReference type="PIRSF" id="PIRSF000194">
    <property type="entry name" value="DHFR"/>
    <property type="match status" value="1"/>
</dbReference>
<evidence type="ECO:0000256" key="8">
    <source>
        <dbReference type="PIRNR" id="PIRNR000194"/>
    </source>
</evidence>
<evidence type="ECO:0000313" key="12">
    <source>
        <dbReference type="Proteomes" id="UP001168380"/>
    </source>
</evidence>
<keyword evidence="12" id="KW-1185">Reference proteome</keyword>
<comment type="caution">
    <text evidence="11">The sequence shown here is derived from an EMBL/GenBank/DDBJ whole genome shotgun (WGS) entry which is preliminary data.</text>
</comment>
<evidence type="ECO:0000256" key="1">
    <source>
        <dbReference type="ARBA" id="ARBA00004903"/>
    </source>
</evidence>
<gene>
    <name evidence="11" type="ORF">QWI16_02380</name>
</gene>
<keyword evidence="6 8" id="KW-0560">Oxidoreductase</keyword>
<dbReference type="Pfam" id="PF00186">
    <property type="entry name" value="DHFR_1"/>
    <property type="match status" value="1"/>
</dbReference>
<reference evidence="11" key="1">
    <citation type="submission" date="2023-07" db="EMBL/GenBank/DDBJ databases">
        <title>Gilvimarinus algae sp. nov., isolated from the surface of Kelp.</title>
        <authorList>
            <person name="Sun Y.Y."/>
            <person name="Gong Y."/>
            <person name="Du Z.J."/>
        </authorList>
    </citation>
    <scope>NUCLEOTIDE SEQUENCE</scope>
    <source>
        <strain evidence="11">SDUM040014</strain>
    </source>
</reference>
<dbReference type="GO" id="GO:0004146">
    <property type="term" value="F:dihydrofolate reductase activity"/>
    <property type="evidence" value="ECO:0007669"/>
    <property type="project" value="UniProtKB-EC"/>
</dbReference>
<dbReference type="InterPro" id="IPR001796">
    <property type="entry name" value="DHFR_dom"/>
</dbReference>
<dbReference type="CDD" id="cd00209">
    <property type="entry name" value="DHFR"/>
    <property type="match status" value="1"/>
</dbReference>
<evidence type="ECO:0000259" key="10">
    <source>
        <dbReference type="PROSITE" id="PS51330"/>
    </source>
</evidence>
<feature type="domain" description="DHFR" evidence="10">
    <location>
        <begin position="1"/>
        <end position="168"/>
    </location>
</feature>
<comment type="function">
    <text evidence="7 8">Key enzyme in folate metabolism. Catalyzes an essential reaction for de novo glycine and purine synthesis, and for DNA precursor synthesis.</text>
</comment>
<dbReference type="PROSITE" id="PS51330">
    <property type="entry name" value="DHFR_2"/>
    <property type="match status" value="1"/>
</dbReference>
<dbReference type="PRINTS" id="PR00070">
    <property type="entry name" value="DHFR"/>
</dbReference>
<proteinExistence type="inferred from homology"/>
<dbReference type="PANTHER" id="PTHR48069:SF3">
    <property type="entry name" value="DIHYDROFOLATE REDUCTASE"/>
    <property type="match status" value="1"/>
</dbReference>
<dbReference type="PROSITE" id="PS00075">
    <property type="entry name" value="DHFR_1"/>
    <property type="match status" value="1"/>
</dbReference>
<comment type="catalytic activity">
    <reaction evidence="8">
        <text>(6S)-5,6,7,8-tetrahydrofolate + NADP(+) = 7,8-dihydrofolate + NADPH + H(+)</text>
        <dbReference type="Rhea" id="RHEA:15009"/>
        <dbReference type="ChEBI" id="CHEBI:15378"/>
        <dbReference type="ChEBI" id="CHEBI:57451"/>
        <dbReference type="ChEBI" id="CHEBI:57453"/>
        <dbReference type="ChEBI" id="CHEBI:57783"/>
        <dbReference type="ChEBI" id="CHEBI:58349"/>
        <dbReference type="EC" id="1.5.1.3"/>
    </reaction>
</comment>
<dbReference type="EMBL" id="JAULRT010000032">
    <property type="protein sequence ID" value="MDO3381002.1"/>
    <property type="molecule type" value="Genomic_DNA"/>
</dbReference>
<dbReference type="InterPro" id="IPR017925">
    <property type="entry name" value="DHFR_CS"/>
</dbReference>
<dbReference type="InterPro" id="IPR024072">
    <property type="entry name" value="DHFR-like_dom_sf"/>
</dbReference>
<comment type="similarity">
    <text evidence="2 8 9">Belongs to the dihydrofolate reductase family.</text>
</comment>
<evidence type="ECO:0000256" key="7">
    <source>
        <dbReference type="ARBA" id="ARBA00025067"/>
    </source>
</evidence>